<protein>
    <recommendedName>
        <fullName evidence="4">Type II toxin-antitoxin system HigB family toxin</fullName>
    </recommendedName>
</protein>
<feature type="compositionally biased region" description="Basic and acidic residues" evidence="1">
    <location>
        <begin position="89"/>
        <end position="98"/>
    </location>
</feature>
<dbReference type="AlphaFoldDB" id="L0DFR5"/>
<dbReference type="OrthoDB" id="9799912at2"/>
<dbReference type="HOGENOM" id="CLU_153067_1_0_0"/>
<feature type="region of interest" description="Disordered" evidence="1">
    <location>
        <begin position="89"/>
        <end position="116"/>
    </location>
</feature>
<reference evidence="2 3" key="1">
    <citation type="submission" date="2012-02" db="EMBL/GenBank/DDBJ databases">
        <title>Complete sequence of chromosome of Singulisphaera acidiphila DSM 18658.</title>
        <authorList>
            <consortium name="US DOE Joint Genome Institute (JGI-PGF)"/>
            <person name="Lucas S."/>
            <person name="Copeland A."/>
            <person name="Lapidus A."/>
            <person name="Glavina del Rio T."/>
            <person name="Dalin E."/>
            <person name="Tice H."/>
            <person name="Bruce D."/>
            <person name="Goodwin L."/>
            <person name="Pitluck S."/>
            <person name="Peters L."/>
            <person name="Ovchinnikova G."/>
            <person name="Chertkov O."/>
            <person name="Kyrpides N."/>
            <person name="Mavromatis K."/>
            <person name="Ivanova N."/>
            <person name="Brettin T."/>
            <person name="Detter J.C."/>
            <person name="Han C."/>
            <person name="Larimer F."/>
            <person name="Land M."/>
            <person name="Hauser L."/>
            <person name="Markowitz V."/>
            <person name="Cheng J.-F."/>
            <person name="Hugenholtz P."/>
            <person name="Woyke T."/>
            <person name="Wu D."/>
            <person name="Tindall B."/>
            <person name="Pomrenke H."/>
            <person name="Brambilla E."/>
            <person name="Klenk H.-P."/>
            <person name="Eisen J.A."/>
        </authorList>
    </citation>
    <scope>NUCLEOTIDE SEQUENCE [LARGE SCALE GENOMIC DNA]</scope>
    <source>
        <strain evidence="3">ATCC BAA-1392 / DSM 18658 / VKM B-2454 / MOB10</strain>
    </source>
</reference>
<evidence type="ECO:0000313" key="2">
    <source>
        <dbReference type="EMBL" id="AGA28214.1"/>
    </source>
</evidence>
<dbReference type="GO" id="GO:0110001">
    <property type="term" value="C:toxin-antitoxin complex"/>
    <property type="evidence" value="ECO:0007669"/>
    <property type="project" value="InterPro"/>
</dbReference>
<evidence type="ECO:0008006" key="4">
    <source>
        <dbReference type="Google" id="ProtNLM"/>
    </source>
</evidence>
<dbReference type="GO" id="GO:0003723">
    <property type="term" value="F:RNA binding"/>
    <property type="evidence" value="ECO:0007669"/>
    <property type="project" value="InterPro"/>
</dbReference>
<name>L0DFR5_SINAD</name>
<dbReference type="Pfam" id="PF09907">
    <property type="entry name" value="HigB_toxin"/>
    <property type="match status" value="1"/>
</dbReference>
<keyword evidence="3" id="KW-1185">Reference proteome</keyword>
<dbReference type="EMBL" id="CP003364">
    <property type="protein sequence ID" value="AGA28214.1"/>
    <property type="molecule type" value="Genomic_DNA"/>
</dbReference>
<dbReference type="KEGG" id="saci:Sinac_3989"/>
<dbReference type="InterPro" id="IPR018669">
    <property type="entry name" value="Toxin_HigB"/>
</dbReference>
<dbReference type="Proteomes" id="UP000010798">
    <property type="component" value="Chromosome"/>
</dbReference>
<dbReference type="RefSeq" id="WP_015247344.1">
    <property type="nucleotide sequence ID" value="NC_019892.1"/>
</dbReference>
<evidence type="ECO:0000313" key="3">
    <source>
        <dbReference type="Proteomes" id="UP000010798"/>
    </source>
</evidence>
<proteinExistence type="predicted"/>
<sequence>MHVISEKMLREFWVVHPDSEAPLRAWSRVVNQAKWKTFADVREAIPHADLVGDLTVFNIGENRYRLIVAVHTNRGKVFVRHVLTHPEYDRGQWKEKPSPPRHQSKTKAPQRKDKPE</sequence>
<dbReference type="eggNOG" id="COG4680">
    <property type="taxonomic scope" value="Bacteria"/>
</dbReference>
<dbReference type="GO" id="GO:0004519">
    <property type="term" value="F:endonuclease activity"/>
    <property type="evidence" value="ECO:0007669"/>
    <property type="project" value="InterPro"/>
</dbReference>
<dbReference type="STRING" id="886293.Sinac_3989"/>
<organism evidence="2 3">
    <name type="scientific">Singulisphaera acidiphila (strain ATCC BAA-1392 / DSM 18658 / VKM B-2454 / MOB10)</name>
    <dbReference type="NCBI Taxonomy" id="886293"/>
    <lineage>
        <taxon>Bacteria</taxon>
        <taxon>Pseudomonadati</taxon>
        <taxon>Planctomycetota</taxon>
        <taxon>Planctomycetia</taxon>
        <taxon>Isosphaerales</taxon>
        <taxon>Isosphaeraceae</taxon>
        <taxon>Singulisphaera</taxon>
    </lineage>
</organism>
<gene>
    <name evidence="2" type="ordered locus">Sinac_3989</name>
</gene>
<accession>L0DFR5</accession>
<evidence type="ECO:0000256" key="1">
    <source>
        <dbReference type="SAM" id="MobiDB-lite"/>
    </source>
</evidence>